<sequence length="74" mass="8308">MRMQLYAVKQAAARLAVDKMTVHRPIWDGNPPYVDLGKPGKRPRIRVTEAALNEFVSAREPVARVRRPSAGRLA</sequence>
<organism evidence="1 2">
    <name type="scientific">Micromonospora qiuiae</name>
    <dbReference type="NCBI Taxonomy" id="502268"/>
    <lineage>
        <taxon>Bacteria</taxon>
        <taxon>Bacillati</taxon>
        <taxon>Actinomycetota</taxon>
        <taxon>Actinomycetes</taxon>
        <taxon>Micromonosporales</taxon>
        <taxon>Micromonosporaceae</taxon>
        <taxon>Micromonospora</taxon>
    </lineage>
</organism>
<accession>A0ABQ4JJW0</accession>
<reference evidence="1 2" key="1">
    <citation type="submission" date="2021-01" db="EMBL/GenBank/DDBJ databases">
        <title>Whole genome shotgun sequence of Verrucosispora qiuiae NBRC 106684.</title>
        <authorList>
            <person name="Komaki H."/>
            <person name="Tamura T."/>
        </authorList>
    </citation>
    <scope>NUCLEOTIDE SEQUENCE [LARGE SCALE GENOMIC DNA]</scope>
    <source>
        <strain evidence="1 2">NBRC 106684</strain>
    </source>
</reference>
<name>A0ABQ4JJW0_9ACTN</name>
<comment type="caution">
    <text evidence="1">The sequence shown here is derived from an EMBL/GenBank/DDBJ whole genome shotgun (WGS) entry which is preliminary data.</text>
</comment>
<proteinExistence type="predicted"/>
<evidence type="ECO:0000313" key="2">
    <source>
        <dbReference type="Proteomes" id="UP000653076"/>
    </source>
</evidence>
<evidence type="ECO:0000313" key="1">
    <source>
        <dbReference type="EMBL" id="GIJ30741.1"/>
    </source>
</evidence>
<dbReference type="Proteomes" id="UP000653076">
    <property type="component" value="Unassembled WGS sequence"/>
</dbReference>
<keyword evidence="2" id="KW-1185">Reference proteome</keyword>
<dbReference type="EMBL" id="BOPC01000138">
    <property type="protein sequence ID" value="GIJ30741.1"/>
    <property type="molecule type" value="Genomic_DNA"/>
</dbReference>
<protein>
    <recommendedName>
        <fullName evidence="3">DNA-binding protein</fullName>
    </recommendedName>
</protein>
<evidence type="ECO:0008006" key="3">
    <source>
        <dbReference type="Google" id="ProtNLM"/>
    </source>
</evidence>
<gene>
    <name evidence="1" type="ORF">Vqi01_59030</name>
</gene>